<dbReference type="Pfam" id="PF09000">
    <property type="entry name" value="Cytotoxic"/>
    <property type="match status" value="1"/>
</dbReference>
<dbReference type="Gene3D" id="3.10.380.10">
    <property type="entry name" value="Colicin E3-like ribonuclease domain"/>
    <property type="match status" value="1"/>
</dbReference>
<reference evidence="4" key="1">
    <citation type="submission" date="2016-10" db="EMBL/GenBank/DDBJ databases">
        <authorList>
            <person name="Varghese N."/>
            <person name="Submissions S."/>
        </authorList>
    </citation>
    <scope>NUCLEOTIDE SEQUENCE [LARGE SCALE GENOMIC DNA]</scope>
    <source>
        <strain evidence="4">DSM 16522</strain>
    </source>
</reference>
<keyword evidence="4" id="KW-1185">Reference proteome</keyword>
<evidence type="ECO:0000256" key="1">
    <source>
        <dbReference type="SAM" id="MobiDB-lite"/>
    </source>
</evidence>
<feature type="domain" description="Colicin E3-like ribonuclease" evidence="2">
    <location>
        <begin position="8"/>
        <end position="75"/>
    </location>
</feature>
<evidence type="ECO:0000259" key="2">
    <source>
        <dbReference type="Pfam" id="PF09000"/>
    </source>
</evidence>
<accession>A0A1I5EN06</accession>
<organism evidence="3 4">
    <name type="scientific">Xenorhabdus japonica</name>
    <dbReference type="NCBI Taxonomy" id="53341"/>
    <lineage>
        <taxon>Bacteria</taxon>
        <taxon>Pseudomonadati</taxon>
        <taxon>Pseudomonadota</taxon>
        <taxon>Gammaproteobacteria</taxon>
        <taxon>Enterobacterales</taxon>
        <taxon>Morganellaceae</taxon>
        <taxon>Xenorhabdus</taxon>
    </lineage>
</organism>
<dbReference type="InterPro" id="IPR009105">
    <property type="entry name" value="Colicin_E3_ribonuclease"/>
</dbReference>
<dbReference type="RefSeq" id="WP_217644313.1">
    <property type="nucleotide sequence ID" value="NZ_FOVO01000092.1"/>
</dbReference>
<dbReference type="GO" id="GO:0003723">
    <property type="term" value="F:RNA binding"/>
    <property type="evidence" value="ECO:0007669"/>
    <property type="project" value="InterPro"/>
</dbReference>
<dbReference type="Proteomes" id="UP000199011">
    <property type="component" value="Unassembled WGS sequence"/>
</dbReference>
<dbReference type="GO" id="GO:0016788">
    <property type="term" value="F:hydrolase activity, acting on ester bonds"/>
    <property type="evidence" value="ECO:0007669"/>
    <property type="project" value="InterPro"/>
</dbReference>
<protein>
    <submittedName>
        <fullName evidence="3">Cytotoxic</fullName>
    </submittedName>
</protein>
<dbReference type="InterPro" id="IPR036725">
    <property type="entry name" value="ColE3_ribonuclease_sf"/>
</dbReference>
<dbReference type="GO" id="GO:0043022">
    <property type="term" value="F:ribosome binding"/>
    <property type="evidence" value="ECO:0007669"/>
    <property type="project" value="InterPro"/>
</dbReference>
<name>A0A1I5EN06_9GAMM</name>
<evidence type="ECO:0000313" key="4">
    <source>
        <dbReference type="Proteomes" id="UP000199011"/>
    </source>
</evidence>
<feature type="region of interest" description="Disordered" evidence="1">
    <location>
        <begin position="47"/>
        <end position="78"/>
    </location>
</feature>
<dbReference type="STRING" id="53341.SAMN05421579_1921"/>
<proteinExistence type="predicted"/>
<evidence type="ECO:0000313" key="3">
    <source>
        <dbReference type="EMBL" id="SFO12858.1"/>
    </source>
</evidence>
<dbReference type="EMBL" id="FOVO01000092">
    <property type="protein sequence ID" value="SFO12858.1"/>
    <property type="molecule type" value="Genomic_DNA"/>
</dbReference>
<sequence length="78" mass="8918">MRIQVLIRSTPKTPVQGGGGKRPRWIGDKGRRIYEWDSKHSELEGYRASNGQHIGSFDPKTGNQLKPADPTRNIKKYR</sequence>
<gene>
    <name evidence="3" type="ORF">SAMN05421579_1921</name>
</gene>
<dbReference type="SUPFAM" id="SSF63840">
    <property type="entry name" value="Ribonuclease domain of colicin E3"/>
    <property type="match status" value="1"/>
</dbReference>
<dbReference type="AlphaFoldDB" id="A0A1I5EN06"/>
<feature type="region of interest" description="Disordered" evidence="1">
    <location>
        <begin position="1"/>
        <end position="26"/>
    </location>
</feature>